<gene>
    <name evidence="3" type="ORF">F5147DRAFT_778744</name>
</gene>
<keyword evidence="4" id="KW-1185">Reference proteome</keyword>
<evidence type="ECO:0000313" key="4">
    <source>
        <dbReference type="Proteomes" id="UP000823399"/>
    </source>
</evidence>
<name>A0A9P7EYJ1_9AGAM</name>
<dbReference type="Proteomes" id="UP000823399">
    <property type="component" value="Unassembled WGS sequence"/>
</dbReference>
<dbReference type="EMBL" id="JABBWM010000075">
    <property type="protein sequence ID" value="KAG2095294.1"/>
    <property type="molecule type" value="Genomic_DNA"/>
</dbReference>
<protein>
    <submittedName>
        <fullName evidence="3">Uncharacterized protein</fullName>
    </submittedName>
</protein>
<dbReference type="GeneID" id="64704437"/>
<comment type="caution">
    <text evidence="3">The sequence shown here is derived from an EMBL/GenBank/DDBJ whole genome shotgun (WGS) entry which is preliminary data.</text>
</comment>
<dbReference type="AlphaFoldDB" id="A0A9P7EYJ1"/>
<feature type="region of interest" description="Disordered" evidence="2">
    <location>
        <begin position="1"/>
        <end position="24"/>
    </location>
</feature>
<dbReference type="OrthoDB" id="2662502at2759"/>
<reference evidence="3" key="1">
    <citation type="journal article" date="2020" name="New Phytol.">
        <title>Comparative genomics reveals dynamic genome evolution in host specialist ectomycorrhizal fungi.</title>
        <authorList>
            <person name="Lofgren L.A."/>
            <person name="Nguyen N.H."/>
            <person name="Vilgalys R."/>
            <person name="Ruytinx J."/>
            <person name="Liao H.L."/>
            <person name="Branco S."/>
            <person name="Kuo A."/>
            <person name="LaButti K."/>
            <person name="Lipzen A."/>
            <person name="Andreopoulos W."/>
            <person name="Pangilinan J."/>
            <person name="Riley R."/>
            <person name="Hundley H."/>
            <person name="Na H."/>
            <person name="Barry K."/>
            <person name="Grigoriev I.V."/>
            <person name="Stajich J.E."/>
            <person name="Kennedy P.G."/>
        </authorList>
    </citation>
    <scope>NUCLEOTIDE SEQUENCE</scope>
    <source>
        <strain evidence="3">FC423</strain>
    </source>
</reference>
<feature type="coiled-coil region" evidence="1">
    <location>
        <begin position="26"/>
        <end position="53"/>
    </location>
</feature>
<dbReference type="RefSeq" id="XP_041287809.1">
    <property type="nucleotide sequence ID" value="XM_041442178.1"/>
</dbReference>
<organism evidence="3 4">
    <name type="scientific">Suillus discolor</name>
    <dbReference type="NCBI Taxonomy" id="1912936"/>
    <lineage>
        <taxon>Eukaryota</taxon>
        <taxon>Fungi</taxon>
        <taxon>Dikarya</taxon>
        <taxon>Basidiomycota</taxon>
        <taxon>Agaricomycotina</taxon>
        <taxon>Agaricomycetes</taxon>
        <taxon>Agaricomycetidae</taxon>
        <taxon>Boletales</taxon>
        <taxon>Suillineae</taxon>
        <taxon>Suillaceae</taxon>
        <taxon>Suillus</taxon>
    </lineage>
</organism>
<dbReference type="Pfam" id="PF20414">
    <property type="entry name" value="DUF6698"/>
    <property type="match status" value="1"/>
</dbReference>
<accession>A0A9P7EYJ1</accession>
<evidence type="ECO:0000313" key="3">
    <source>
        <dbReference type="EMBL" id="KAG2095294.1"/>
    </source>
</evidence>
<sequence length="388" mass="43712">MSTPENDQEGGPPAPHISLSVNTSPQARAKRRIAALMEEVEILKQDKATKQRKTTYYVSQGRAICRLVVLFIPIEDIVAENDWCCENGDDSSTLEQDHLQHGYIELVKVLPWFHDRLASLDLKESEDMLRKLRRGADSARGDDTATLKELVGSWVNTECHPSLLIRPNNKHGQGFVSDACGKLLCPVEWRWEDPVVRAGICDRTTAFIVSENSWPSFMYENSKVDATNLERGLFKSKLLVMGFKAIFTSPSSANEVDGDGDAADIIENDRRARRRLDQSKVKTCVASIIGMRKVTPRAIAYAACQIRFTLSSITSWRAVDGDFDYNTCWNNVVDFFEDSPGPAARLRVKELLEWWTQLDLMADVTIQMSVNVLAAQRQQMEDAAYFTN</sequence>
<evidence type="ECO:0000256" key="2">
    <source>
        <dbReference type="SAM" id="MobiDB-lite"/>
    </source>
</evidence>
<dbReference type="InterPro" id="IPR046521">
    <property type="entry name" value="DUF6698"/>
</dbReference>
<evidence type="ECO:0000256" key="1">
    <source>
        <dbReference type="SAM" id="Coils"/>
    </source>
</evidence>
<proteinExistence type="predicted"/>
<keyword evidence="1" id="KW-0175">Coiled coil</keyword>